<evidence type="ECO:0000313" key="2">
    <source>
        <dbReference type="Proteomes" id="UP001217417"/>
    </source>
</evidence>
<protein>
    <recommendedName>
        <fullName evidence="3">DUF1688-domain-containing protein</fullName>
    </recommendedName>
</protein>
<dbReference type="Proteomes" id="UP001217417">
    <property type="component" value="Unassembled WGS sequence"/>
</dbReference>
<reference evidence="1" key="1">
    <citation type="submission" date="2023-03" db="EMBL/GenBank/DDBJ databases">
        <title>Near-Complete genome sequence of Lipomyces tetrasporous NRRL Y-64009, an oleaginous yeast capable of growing on lignocellulosic hydrolysates.</title>
        <authorList>
            <consortium name="Lawrence Berkeley National Laboratory"/>
            <person name="Jagtap S.S."/>
            <person name="Liu J.-J."/>
            <person name="Walukiewicz H.E."/>
            <person name="Pangilinan J."/>
            <person name="Lipzen A."/>
            <person name="Ahrendt S."/>
            <person name="Koriabine M."/>
            <person name="Cobaugh K."/>
            <person name="Salamov A."/>
            <person name="Yoshinaga Y."/>
            <person name="Ng V."/>
            <person name="Daum C."/>
            <person name="Grigoriev I.V."/>
            <person name="Slininger P.J."/>
            <person name="Dien B.S."/>
            <person name="Jin Y.-S."/>
            <person name="Rao C.V."/>
        </authorList>
    </citation>
    <scope>NUCLEOTIDE SEQUENCE</scope>
    <source>
        <strain evidence="1">NRRL Y-64009</strain>
    </source>
</reference>
<dbReference type="PANTHER" id="PTHR31687">
    <property type="match status" value="1"/>
</dbReference>
<dbReference type="Pfam" id="PF07958">
    <property type="entry name" value="DUF1688"/>
    <property type="match status" value="1"/>
</dbReference>
<name>A0AAD7QQY0_9ASCO</name>
<dbReference type="AlphaFoldDB" id="A0AAD7QQY0"/>
<gene>
    <name evidence="1" type="ORF">POJ06DRAFT_116079</name>
</gene>
<dbReference type="GeneID" id="80879324"/>
<dbReference type="PANTHER" id="PTHR31687:SF3">
    <property type="entry name" value="PROTEIN URG3"/>
    <property type="match status" value="1"/>
</dbReference>
<comment type="caution">
    <text evidence="1">The sequence shown here is derived from an EMBL/GenBank/DDBJ whole genome shotgun (WGS) entry which is preliminary data.</text>
</comment>
<sequence length="438" mass="47992">MKMTDTAAYLRTLPAIRERTRLVMEKAKVNGLSNFTVDFAKFDKAVEFVANIIKRDFAPNYSKIPPHGRWQHFDVGSVPRIRQLVDSWSMIDETEIAKRLVDLFLVSVLLDAGAGNKWVFREPGNAAGVYGRSEGLAVASLYMFKNGLLSSNPSNRFQVDSTALKAITASTISSALQHSSENPLEGIEGRAELLQSLGCALEEGAKYFGPEGRPGNMLKYLLEKSTARGADGKNSVSVAVVWDVIMTGLNPIWPKGRTALNGVSLGDAWPCSSMPQDGEEWEKIVPFHKLSQWLCYSLLAPLEVYGGIYFVGKELQTGLPEYRNGGLFVDTGVLALKPEIYKLGMANNSEFGQDNEEVPVFLPDEDVIVEWRALTVGLLDLLLPAVNEKLGIAGSQDELILAQLLEAGSWKGGREIASQKRPETKGPPIAIRSDGTLF</sequence>
<accession>A0AAD7QQY0</accession>
<evidence type="ECO:0008006" key="3">
    <source>
        <dbReference type="Google" id="ProtNLM"/>
    </source>
</evidence>
<dbReference type="EMBL" id="JARPMG010000006">
    <property type="protein sequence ID" value="KAJ8099755.1"/>
    <property type="molecule type" value="Genomic_DNA"/>
</dbReference>
<dbReference type="RefSeq" id="XP_056043205.1">
    <property type="nucleotide sequence ID" value="XM_056184158.1"/>
</dbReference>
<keyword evidence="2" id="KW-1185">Reference proteome</keyword>
<dbReference type="InterPro" id="IPR012469">
    <property type="entry name" value="DUF1688"/>
</dbReference>
<proteinExistence type="predicted"/>
<evidence type="ECO:0000313" key="1">
    <source>
        <dbReference type="EMBL" id="KAJ8099755.1"/>
    </source>
</evidence>
<organism evidence="1 2">
    <name type="scientific">Lipomyces tetrasporus</name>
    <dbReference type="NCBI Taxonomy" id="54092"/>
    <lineage>
        <taxon>Eukaryota</taxon>
        <taxon>Fungi</taxon>
        <taxon>Dikarya</taxon>
        <taxon>Ascomycota</taxon>
        <taxon>Saccharomycotina</taxon>
        <taxon>Lipomycetes</taxon>
        <taxon>Lipomycetales</taxon>
        <taxon>Lipomycetaceae</taxon>
        <taxon>Lipomyces</taxon>
    </lineage>
</organism>